<dbReference type="InterPro" id="IPR029058">
    <property type="entry name" value="AB_hydrolase_fold"/>
</dbReference>
<comment type="caution">
    <text evidence="2">The sequence shown here is derived from an EMBL/GenBank/DDBJ whole genome shotgun (WGS) entry which is preliminary data.</text>
</comment>
<accession>W7IJE3</accession>
<protein>
    <submittedName>
        <fullName evidence="2">Putative hydrolase</fullName>
    </submittedName>
</protein>
<dbReference type="EMBL" id="AYXG01000155">
    <property type="protein sequence ID" value="EWC60508.1"/>
    <property type="molecule type" value="Genomic_DNA"/>
</dbReference>
<keyword evidence="3" id="KW-1185">Reference proteome</keyword>
<dbReference type="AlphaFoldDB" id="W7IJE3"/>
<evidence type="ECO:0000259" key="1">
    <source>
        <dbReference type="Pfam" id="PF12697"/>
    </source>
</evidence>
<dbReference type="eggNOG" id="COG1073">
    <property type="taxonomic scope" value="Bacteria"/>
</dbReference>
<reference evidence="2 3" key="1">
    <citation type="journal article" date="2014" name="Genome Announc.">
        <title>Draft Genome Sequence of the Antitrypanosomally Active Sponge-Associated Bacterium Actinokineospora sp. Strain EG49.</title>
        <authorList>
            <person name="Harjes J."/>
            <person name="Ryu T."/>
            <person name="Abdelmohsen U.R."/>
            <person name="Moitinho-Silva L."/>
            <person name="Horn H."/>
            <person name="Ravasi T."/>
            <person name="Hentschel U."/>
        </authorList>
    </citation>
    <scope>NUCLEOTIDE SEQUENCE [LARGE SCALE GENOMIC DNA]</scope>
    <source>
        <strain evidence="2 3">EG49</strain>
    </source>
</reference>
<organism evidence="2 3">
    <name type="scientific">Actinokineospora spheciospongiae</name>
    <dbReference type="NCBI Taxonomy" id="909613"/>
    <lineage>
        <taxon>Bacteria</taxon>
        <taxon>Bacillati</taxon>
        <taxon>Actinomycetota</taxon>
        <taxon>Actinomycetes</taxon>
        <taxon>Pseudonocardiales</taxon>
        <taxon>Pseudonocardiaceae</taxon>
        <taxon>Actinokineospora</taxon>
    </lineage>
</organism>
<dbReference type="PANTHER" id="PTHR43689">
    <property type="entry name" value="HYDROLASE"/>
    <property type="match status" value="1"/>
</dbReference>
<gene>
    <name evidence="2" type="ORF">UO65_4176</name>
</gene>
<dbReference type="SUPFAM" id="SSF53474">
    <property type="entry name" value="alpha/beta-Hydrolases"/>
    <property type="match status" value="1"/>
</dbReference>
<dbReference type="PANTHER" id="PTHR43689:SF8">
    <property type="entry name" value="ALPHA_BETA-HYDROLASES SUPERFAMILY PROTEIN"/>
    <property type="match status" value="1"/>
</dbReference>
<dbReference type="PATRIC" id="fig|909613.9.peg.4178"/>
<dbReference type="OrthoDB" id="27092at2"/>
<dbReference type="Proteomes" id="UP000019277">
    <property type="component" value="Unassembled WGS sequence"/>
</dbReference>
<dbReference type="InterPro" id="IPR000073">
    <property type="entry name" value="AB_hydrolase_1"/>
</dbReference>
<dbReference type="STRING" id="909613.UO65_4176"/>
<proteinExistence type="predicted"/>
<dbReference type="GO" id="GO:0016787">
    <property type="term" value="F:hydrolase activity"/>
    <property type="evidence" value="ECO:0007669"/>
    <property type="project" value="UniProtKB-KW"/>
</dbReference>
<evidence type="ECO:0000313" key="2">
    <source>
        <dbReference type="EMBL" id="EWC60508.1"/>
    </source>
</evidence>
<dbReference type="Gene3D" id="3.40.50.1820">
    <property type="entry name" value="alpha/beta hydrolase"/>
    <property type="match status" value="1"/>
</dbReference>
<evidence type="ECO:0000313" key="3">
    <source>
        <dbReference type="Proteomes" id="UP000019277"/>
    </source>
</evidence>
<dbReference type="RefSeq" id="WP_035285086.1">
    <property type="nucleotide sequence ID" value="NZ_AYXG01000155.1"/>
</dbReference>
<dbReference type="Pfam" id="PF12697">
    <property type="entry name" value="Abhydrolase_6"/>
    <property type="match status" value="1"/>
</dbReference>
<keyword evidence="2" id="KW-0378">Hydrolase</keyword>
<sequence>MGHPTLLLLHGLGATAAVWDGVVERWPGEAVAVDLPGHGGAEPLRRYTFGALAAGVEVDPTRRYVAVGHSLGGVLALTLASGWFGLDVEGVVGVGIKIEWTDDDLAKAAALAARPPRAFETREEAESWAVKLAGLPGPDANPRSVVQEGGRWRAAFDPRAFAVGAPDVVGLLRAARCPVVLAAGERDPMSPVDHLAALVDDPVTLPGLGHNAHVEDPDAVLALVDRLDLVRS</sequence>
<feature type="domain" description="AB hydrolase-1" evidence="1">
    <location>
        <begin position="6"/>
        <end position="222"/>
    </location>
</feature>
<name>W7IJE3_9PSEU</name>